<feature type="compositionally biased region" description="Low complexity" evidence="1">
    <location>
        <begin position="562"/>
        <end position="573"/>
    </location>
</feature>
<feature type="compositionally biased region" description="Acidic residues" evidence="1">
    <location>
        <begin position="367"/>
        <end position="377"/>
    </location>
</feature>
<dbReference type="OrthoDB" id="3888783at2759"/>
<feature type="compositionally biased region" description="Low complexity" evidence="1">
    <location>
        <begin position="761"/>
        <end position="773"/>
    </location>
</feature>
<organism evidence="2 3">
    <name type="scientific">Salinomyces thailandicus</name>
    <dbReference type="NCBI Taxonomy" id="706561"/>
    <lineage>
        <taxon>Eukaryota</taxon>
        <taxon>Fungi</taxon>
        <taxon>Dikarya</taxon>
        <taxon>Ascomycota</taxon>
        <taxon>Pezizomycotina</taxon>
        <taxon>Dothideomycetes</taxon>
        <taxon>Dothideomycetidae</taxon>
        <taxon>Mycosphaerellales</taxon>
        <taxon>Teratosphaeriaceae</taxon>
        <taxon>Salinomyces</taxon>
    </lineage>
</organism>
<proteinExistence type="predicted"/>
<feature type="region of interest" description="Disordered" evidence="1">
    <location>
        <begin position="244"/>
        <end position="265"/>
    </location>
</feature>
<dbReference type="EMBL" id="NAJL01000037">
    <property type="protein sequence ID" value="TKA25178.1"/>
    <property type="molecule type" value="Genomic_DNA"/>
</dbReference>
<protein>
    <submittedName>
        <fullName evidence="2">Uncharacterized protein</fullName>
    </submittedName>
</protein>
<evidence type="ECO:0000313" key="2">
    <source>
        <dbReference type="EMBL" id="TKA25178.1"/>
    </source>
</evidence>
<gene>
    <name evidence="2" type="ORF">B0A50_05876</name>
</gene>
<feature type="region of interest" description="Disordered" evidence="1">
    <location>
        <begin position="832"/>
        <end position="877"/>
    </location>
</feature>
<feature type="region of interest" description="Disordered" evidence="1">
    <location>
        <begin position="320"/>
        <end position="424"/>
    </location>
</feature>
<dbReference type="AlphaFoldDB" id="A0A4U0TSP2"/>
<name>A0A4U0TSP2_9PEZI</name>
<feature type="compositionally biased region" description="Basic and acidic residues" evidence="1">
    <location>
        <begin position="67"/>
        <end position="78"/>
    </location>
</feature>
<dbReference type="Proteomes" id="UP000308549">
    <property type="component" value="Unassembled WGS sequence"/>
</dbReference>
<feature type="compositionally biased region" description="Low complexity" evidence="1">
    <location>
        <begin position="244"/>
        <end position="263"/>
    </location>
</feature>
<feature type="compositionally biased region" description="Gly residues" evidence="1">
    <location>
        <begin position="378"/>
        <end position="401"/>
    </location>
</feature>
<feature type="region of interest" description="Disordered" evidence="1">
    <location>
        <begin position="1"/>
        <end position="99"/>
    </location>
</feature>
<feature type="region of interest" description="Disordered" evidence="1">
    <location>
        <begin position="558"/>
        <end position="809"/>
    </location>
</feature>
<comment type="caution">
    <text evidence="2">The sequence shown here is derived from an EMBL/GenBank/DDBJ whole genome shotgun (WGS) entry which is preliminary data.</text>
</comment>
<evidence type="ECO:0000256" key="1">
    <source>
        <dbReference type="SAM" id="MobiDB-lite"/>
    </source>
</evidence>
<feature type="compositionally biased region" description="Basic and acidic residues" evidence="1">
    <location>
        <begin position="866"/>
        <end position="877"/>
    </location>
</feature>
<keyword evidence="3" id="KW-1185">Reference proteome</keyword>
<evidence type="ECO:0000313" key="3">
    <source>
        <dbReference type="Proteomes" id="UP000308549"/>
    </source>
</evidence>
<sequence>MWRSFEPEDQDAQLPASSAQQPNAQEPAASTRLSKNNGEAGKVGKSEETGIIEETGNAEEASTAEAEVGRKGSTRLDEETSLDAQEPAARAGPSNANQDILNSGLEARRDQAVPNRDVVLGRWGGLQVPNLRDDVTNNAGHNGDLPNHVIPNEDVILGRWDGLEVLAFADPGNEVLITGANKKDLLDAELETGLQRMTPNRNPWLEQYNDGIARSGRHPYADPTTSSLKFESNPFRPLERNELGTAANNGANDNAAAASADSTRVPTAADVEALLGDDEAKTVFRDFVKAQDRVTRGWYGQWKKLDIAEQRRVRSAFRAVQPATIGGGGRGIGSRDGDGGGGGGDGPPKGRNGGVSGGGGGGGDGGGDGDYDGDDVGDNGGEGGNGGPPIGGNAGGFGSGGPSRSSSGSRRDADEVNNSSNRPTQMRDWKTFVDMQVKVRLLYAVATIRTPGVVNNINRITAAYREVCETLDEIETHPEMRDHSYGKALAGRCCFYIGVCHVAKEYDDGEWHNPEAWFGKAVAQASGVFQEAIWAQEWLDAYKATAPRGVRRELPFLDERPFSQQSAGQQFGSRPPSRRADDDQEGLSPSAEKRPASARRNNWTAVVKKAKVMPGRKAVHTPQVQPSPDGQAQAADERRTASDVPASLLVAGAGSRGQEFQADEDAISPRNQGDLQRPVAAPAKPDSSSSGYIWPRPPRLLPGQSPAQKIPGALRTPGAPTPDGRFFVANPNPPSGESPANKDAKNDNKPAGAGQPSPFSAAVTAAAAAAAATAPPPAPPQFKPHFSSNSGDGPGFADVPLSSSPGAVGLGLAASRRLSQAIGDRMAAISTAGGARASQDLLEQAEEGQSPFRSGFDEAVASPRNADWKKSMPEDMV</sequence>
<reference evidence="2 3" key="1">
    <citation type="submission" date="2017-03" db="EMBL/GenBank/DDBJ databases">
        <title>Genomes of endolithic fungi from Antarctica.</title>
        <authorList>
            <person name="Coleine C."/>
            <person name="Masonjones S."/>
            <person name="Stajich J.E."/>
        </authorList>
    </citation>
    <scope>NUCLEOTIDE SEQUENCE [LARGE SCALE GENOMIC DNA]</scope>
    <source>
        <strain evidence="2 3">CCFEE 6315</strain>
    </source>
</reference>
<feature type="compositionally biased region" description="Gly residues" evidence="1">
    <location>
        <begin position="339"/>
        <end position="366"/>
    </location>
</feature>
<feature type="compositionally biased region" description="Polar residues" evidence="1">
    <location>
        <begin position="15"/>
        <end position="24"/>
    </location>
</feature>
<accession>A0A4U0TSP2</accession>